<dbReference type="Ensembl" id="ENSSSUT00005036611.1">
    <property type="protein sequence ID" value="ENSSSUP00005032092.1"/>
    <property type="gene ID" value="ENSSSUG00005020694.1"/>
</dbReference>
<dbReference type="GO" id="GO:0005742">
    <property type="term" value="C:mitochondrial outer membrane translocase complex"/>
    <property type="evidence" value="ECO:0007669"/>
    <property type="project" value="InterPro"/>
</dbReference>
<protein>
    <submittedName>
        <fullName evidence="1">Uncharacterized protein</fullName>
    </submittedName>
</protein>
<proteinExistence type="predicted"/>
<dbReference type="AlphaFoldDB" id="A0A673VEE8"/>
<reference evidence="1" key="3">
    <citation type="submission" date="2025-09" db="UniProtKB">
        <authorList>
            <consortium name="Ensembl"/>
        </authorList>
    </citation>
    <scope>IDENTIFICATION</scope>
</reference>
<dbReference type="InterPro" id="IPR029179">
    <property type="entry name" value="TOMM5_metazoa"/>
</dbReference>
<dbReference type="PANTHER" id="PTHR28436">
    <property type="entry name" value="MITOCHONDRIAL IMPORT RECEPTOR SUBUNIT TOM5 HOMOLOG"/>
    <property type="match status" value="1"/>
</dbReference>
<reference evidence="1" key="2">
    <citation type="submission" date="2025-08" db="UniProtKB">
        <authorList>
            <consortium name="Ensembl"/>
        </authorList>
    </citation>
    <scope>IDENTIFICATION</scope>
</reference>
<accession>A0A673VEE8</accession>
<organism evidence="1 2">
    <name type="scientific">Suricata suricatta</name>
    <name type="common">Meerkat</name>
    <dbReference type="NCBI Taxonomy" id="37032"/>
    <lineage>
        <taxon>Eukaryota</taxon>
        <taxon>Metazoa</taxon>
        <taxon>Chordata</taxon>
        <taxon>Craniata</taxon>
        <taxon>Vertebrata</taxon>
        <taxon>Euteleostomi</taxon>
        <taxon>Mammalia</taxon>
        <taxon>Eutheria</taxon>
        <taxon>Laurasiatheria</taxon>
        <taxon>Carnivora</taxon>
        <taxon>Feliformia</taxon>
        <taxon>Herpestidae</taxon>
        <taxon>Suricata</taxon>
    </lineage>
</organism>
<keyword evidence="2" id="KW-1185">Reference proteome</keyword>
<dbReference type="PANTHER" id="PTHR28436:SF1">
    <property type="entry name" value="MITOCHONDRIAL IMPORT RECEPTOR SUBUNIT TOM5 HOMOLOG"/>
    <property type="match status" value="1"/>
</dbReference>
<name>A0A673VEE8_SURSU</name>
<evidence type="ECO:0000313" key="1">
    <source>
        <dbReference type="Ensembl" id="ENSSSUP00005032092.1"/>
    </source>
</evidence>
<dbReference type="Proteomes" id="UP000472268">
    <property type="component" value="Chromosome 14"/>
</dbReference>
<dbReference type="OMA" id="WNMVEAV"/>
<sequence>MFLVKCLPPKLEPKDRKWNMVEAVMSCMRDFLICLPLLRVTPFILKRLNSI</sequence>
<reference evidence="1 2" key="1">
    <citation type="submission" date="2019-05" db="EMBL/GenBank/DDBJ databases">
        <title>A Chromosome-scale Meerkat (S. suricatta) Genome Assembly.</title>
        <authorList>
            <person name="Dudchenko O."/>
            <person name="Lieberman Aiden E."/>
            <person name="Tung J."/>
            <person name="Barreiro L.B."/>
            <person name="Clutton-Brock T.H."/>
        </authorList>
    </citation>
    <scope>NUCLEOTIDE SEQUENCE [LARGE SCALE GENOMIC DNA]</scope>
</reference>
<evidence type="ECO:0000313" key="2">
    <source>
        <dbReference type="Proteomes" id="UP000472268"/>
    </source>
</evidence>